<organism evidence="2 3">
    <name type="scientific">Robbsia betulipollinis</name>
    <dbReference type="NCBI Taxonomy" id="2981849"/>
    <lineage>
        <taxon>Bacteria</taxon>
        <taxon>Pseudomonadati</taxon>
        <taxon>Pseudomonadota</taxon>
        <taxon>Betaproteobacteria</taxon>
        <taxon>Burkholderiales</taxon>
        <taxon>Burkholderiaceae</taxon>
        <taxon>Robbsia</taxon>
    </lineage>
</organism>
<evidence type="ECO:0000259" key="1">
    <source>
        <dbReference type="Pfam" id="PF13614"/>
    </source>
</evidence>
<dbReference type="Proteomes" id="UP001082899">
    <property type="component" value="Unassembled WGS sequence"/>
</dbReference>
<dbReference type="RefSeq" id="WP_267849847.1">
    <property type="nucleotide sequence ID" value="NZ_JAPMXC010000014.1"/>
</dbReference>
<dbReference type="InterPro" id="IPR025669">
    <property type="entry name" value="AAA_dom"/>
</dbReference>
<evidence type="ECO:0000313" key="3">
    <source>
        <dbReference type="Proteomes" id="UP001082899"/>
    </source>
</evidence>
<gene>
    <name evidence="2" type="ORF">OVY01_22405</name>
</gene>
<dbReference type="Pfam" id="PF13614">
    <property type="entry name" value="AAA_31"/>
    <property type="match status" value="1"/>
</dbReference>
<reference evidence="2" key="1">
    <citation type="submission" date="2022-11" db="EMBL/GenBank/DDBJ databases">
        <title>Robbsia betulipollinis sp. nov., isolated from pollen of birch (Betula pendula).</title>
        <authorList>
            <person name="Shi H."/>
            <person name="Ambika Manirajan B."/>
            <person name="Ratering S."/>
            <person name="Geissler-Plaum R."/>
            <person name="Schnell S."/>
        </authorList>
    </citation>
    <scope>NUCLEOTIDE SEQUENCE</scope>
    <source>
        <strain evidence="2">Bb-Pol-6</strain>
    </source>
</reference>
<evidence type="ECO:0000313" key="2">
    <source>
        <dbReference type="EMBL" id="MCY0389894.1"/>
    </source>
</evidence>
<feature type="domain" description="AAA" evidence="1">
    <location>
        <begin position="117"/>
        <end position="285"/>
    </location>
</feature>
<dbReference type="EMBL" id="JAPMXC010000014">
    <property type="protein sequence ID" value="MCY0389894.1"/>
    <property type="molecule type" value="Genomic_DNA"/>
</dbReference>
<dbReference type="InterPro" id="IPR050678">
    <property type="entry name" value="DNA_Partitioning_ATPase"/>
</dbReference>
<dbReference type="InterPro" id="IPR027417">
    <property type="entry name" value="P-loop_NTPase"/>
</dbReference>
<protein>
    <submittedName>
        <fullName evidence="2">AAA family ATPase</fullName>
    </submittedName>
</protein>
<comment type="caution">
    <text evidence="2">The sequence shown here is derived from an EMBL/GenBank/DDBJ whole genome shotgun (WGS) entry which is preliminary data.</text>
</comment>
<dbReference type="CDD" id="cd02042">
    <property type="entry name" value="ParAB_family"/>
    <property type="match status" value="1"/>
</dbReference>
<dbReference type="PANTHER" id="PTHR13696:SF52">
    <property type="entry name" value="PARA FAMILY PROTEIN CT_582"/>
    <property type="match status" value="1"/>
</dbReference>
<dbReference type="SUPFAM" id="SSF52540">
    <property type="entry name" value="P-loop containing nucleoside triphosphate hydrolases"/>
    <property type="match status" value="1"/>
</dbReference>
<dbReference type="PANTHER" id="PTHR13696">
    <property type="entry name" value="P-LOOP CONTAINING NUCLEOSIDE TRIPHOSPHATE HYDROLASE"/>
    <property type="match status" value="1"/>
</dbReference>
<keyword evidence="3" id="KW-1185">Reference proteome</keyword>
<proteinExistence type="predicted"/>
<accession>A0ABT3ZTI7</accession>
<name>A0ABT3ZTI7_9BURK</name>
<dbReference type="Gene3D" id="3.40.50.300">
    <property type="entry name" value="P-loop containing nucleotide triphosphate hydrolases"/>
    <property type="match status" value="1"/>
</dbReference>
<sequence length="404" mass="44608">MATRELPPLRETVSMEALSAIADKAAYILGKLRDDLLEPWPRKQPPRITAARLASICGLEKSQINYLCTRGNKDGTFPTGTMVGATRRREFTLGEAQAFVRALPTFKKRPAGQDGLILGVGNFKGGVGKTTTSVAIAQGMTLRGHKVLLVDLDPQASSSVLMGYLPDAEITEEMTVMPAVYGETDDLSAQCIPSYWTGLDILPACPALFGADYALPSQQSRDPSFEYWRILEQSFKPLKKTYDLIIIDTPPSLSYLATASFMSTDGLIVPLPPESLDYASCAQFFGHFSDLFKSLGESRDVAKEFEFIRIVLSKVKSQSATTDVVKTWIKQTYSEILANGEMLESDVVKNSAAEFKTLYDLQGYDGSVRTYNRALEAFDAVVAEIENEVQQSWRRRVDSGEHHL</sequence>